<reference evidence="3 4" key="1">
    <citation type="submission" date="2017-01" db="EMBL/GenBank/DDBJ databases">
        <authorList>
            <person name="Varghese N."/>
            <person name="Submissions S."/>
        </authorList>
    </citation>
    <scope>NUCLEOTIDE SEQUENCE [LARGE SCALE GENOMIC DNA]</scope>
    <source>
        <strain evidence="3 4">ATCC 35905</strain>
    </source>
</reference>
<accession>A0A8G2CIX6</accession>
<dbReference type="SUPFAM" id="SSF159594">
    <property type="entry name" value="XCC0632-like"/>
    <property type="match status" value="1"/>
</dbReference>
<dbReference type="RefSeq" id="WP_029310469.1">
    <property type="nucleotide sequence ID" value="NZ_FTNE01000004.1"/>
</dbReference>
<feature type="chain" id="PRO_5034524709" description="ABC-type transport auxiliary lipoprotein component domain-containing protein" evidence="1">
    <location>
        <begin position="19"/>
        <end position="185"/>
    </location>
</feature>
<evidence type="ECO:0000313" key="3">
    <source>
        <dbReference type="EMBL" id="SIQ38763.1"/>
    </source>
</evidence>
<protein>
    <recommendedName>
        <fullName evidence="2">ABC-type transport auxiliary lipoprotein component domain-containing protein</fullName>
    </recommendedName>
</protein>
<dbReference type="Proteomes" id="UP000186308">
    <property type="component" value="Unassembled WGS sequence"/>
</dbReference>
<sequence>MNRWLCLFGVALVLTGCAPTPTTYLTLAPMPGPTKPIASPPLAIAKVMMPAAIDRLYLTSATGQTTLHVADHARWAAPLDGEAQNTLADDLAQRLPDTTVLHPGDATPPRGTRLVSVNVTRFLPEHSQVVLNADWRIAARHHHRTIAAGRDHIVIPSADTPAARASAMSAALSHLADHMVARLNH</sequence>
<feature type="signal peptide" evidence="1">
    <location>
        <begin position="1"/>
        <end position="18"/>
    </location>
</feature>
<keyword evidence="4" id="KW-1185">Reference proteome</keyword>
<keyword evidence="1" id="KW-0732">Signal</keyword>
<dbReference type="EMBL" id="FTNE01000004">
    <property type="protein sequence ID" value="SIQ38763.1"/>
    <property type="molecule type" value="Genomic_DNA"/>
</dbReference>
<dbReference type="Pfam" id="PF03886">
    <property type="entry name" value="ABC_trans_aux"/>
    <property type="match status" value="1"/>
</dbReference>
<organism evidence="3 4">
    <name type="scientific">Acidiphilium rubrum</name>
    <dbReference type="NCBI Taxonomy" id="526"/>
    <lineage>
        <taxon>Bacteria</taxon>
        <taxon>Pseudomonadati</taxon>
        <taxon>Pseudomonadota</taxon>
        <taxon>Alphaproteobacteria</taxon>
        <taxon>Acetobacterales</taxon>
        <taxon>Acidocellaceae</taxon>
        <taxon>Acidiphilium</taxon>
    </lineage>
</organism>
<dbReference type="AlphaFoldDB" id="A0A8G2CIX6"/>
<proteinExistence type="predicted"/>
<feature type="domain" description="ABC-type transport auxiliary lipoprotein component" evidence="2">
    <location>
        <begin position="26"/>
        <end position="179"/>
    </location>
</feature>
<dbReference type="PROSITE" id="PS51257">
    <property type="entry name" value="PROKAR_LIPOPROTEIN"/>
    <property type="match status" value="1"/>
</dbReference>
<gene>
    <name evidence="3" type="ORF">SAMN05421828_10474</name>
</gene>
<evidence type="ECO:0000259" key="2">
    <source>
        <dbReference type="Pfam" id="PF03886"/>
    </source>
</evidence>
<evidence type="ECO:0000313" key="4">
    <source>
        <dbReference type="Proteomes" id="UP000186308"/>
    </source>
</evidence>
<dbReference type="OrthoDB" id="7284828at2"/>
<name>A0A8G2CIX6_ACIRU</name>
<dbReference type="InterPro" id="IPR005586">
    <property type="entry name" value="ABC_trans_aux"/>
</dbReference>
<evidence type="ECO:0000256" key="1">
    <source>
        <dbReference type="SAM" id="SignalP"/>
    </source>
</evidence>
<comment type="caution">
    <text evidence="3">The sequence shown here is derived from an EMBL/GenBank/DDBJ whole genome shotgun (WGS) entry which is preliminary data.</text>
</comment>
<dbReference type="Gene3D" id="3.40.50.10610">
    <property type="entry name" value="ABC-type transport auxiliary lipoprotein component"/>
    <property type="match status" value="1"/>
</dbReference>